<feature type="domain" description="GH16" evidence="2">
    <location>
        <begin position="194"/>
        <end position="507"/>
    </location>
</feature>
<evidence type="ECO:0000313" key="4">
    <source>
        <dbReference type="EMBL" id="CAE4600000.1"/>
    </source>
</evidence>
<evidence type="ECO:0000313" key="3">
    <source>
        <dbReference type="EMBL" id="CAE4599998.1"/>
    </source>
</evidence>
<dbReference type="InterPro" id="IPR050546">
    <property type="entry name" value="Glycosyl_Hydrlase_16"/>
</dbReference>
<feature type="compositionally biased region" description="Low complexity" evidence="1">
    <location>
        <begin position="16"/>
        <end position="34"/>
    </location>
</feature>
<dbReference type="GO" id="GO:0009251">
    <property type="term" value="P:glucan catabolic process"/>
    <property type="evidence" value="ECO:0007669"/>
    <property type="project" value="TreeGrafter"/>
</dbReference>
<dbReference type="EMBL" id="HBNS01013823">
    <property type="protein sequence ID" value="CAE4600000.1"/>
    <property type="molecule type" value="Transcribed_RNA"/>
</dbReference>
<protein>
    <recommendedName>
        <fullName evidence="2">GH16 domain-containing protein</fullName>
    </recommendedName>
</protein>
<feature type="region of interest" description="Disordered" evidence="1">
    <location>
        <begin position="200"/>
        <end position="221"/>
    </location>
</feature>
<dbReference type="PROSITE" id="PS51762">
    <property type="entry name" value="GH16_2"/>
    <property type="match status" value="1"/>
</dbReference>
<gene>
    <name evidence="3" type="ORF">DBRI00130_LOCUS11126</name>
    <name evidence="4" type="ORF">DBRI00130_LOCUS11127</name>
</gene>
<dbReference type="GO" id="GO:0004553">
    <property type="term" value="F:hydrolase activity, hydrolyzing O-glycosyl compounds"/>
    <property type="evidence" value="ECO:0007669"/>
    <property type="project" value="InterPro"/>
</dbReference>
<dbReference type="SUPFAM" id="SSF49899">
    <property type="entry name" value="Concanavalin A-like lectins/glucanases"/>
    <property type="match status" value="1"/>
</dbReference>
<reference evidence="3" key="1">
    <citation type="submission" date="2021-01" db="EMBL/GenBank/DDBJ databases">
        <authorList>
            <person name="Corre E."/>
            <person name="Pelletier E."/>
            <person name="Niang G."/>
            <person name="Scheremetjew M."/>
            <person name="Finn R."/>
            <person name="Kale V."/>
            <person name="Holt S."/>
            <person name="Cochrane G."/>
            <person name="Meng A."/>
            <person name="Brown T."/>
            <person name="Cohen L."/>
        </authorList>
    </citation>
    <scope>NUCLEOTIDE SEQUENCE</scope>
    <source>
        <strain evidence="3">GSO104</strain>
    </source>
</reference>
<dbReference type="Gene3D" id="2.60.120.200">
    <property type="match status" value="1"/>
</dbReference>
<dbReference type="AlphaFoldDB" id="A0A6V2DPC9"/>
<sequence length="507" mass="56299">MKRDESTHLNMAAAPSTTSDNDSSTSTIINNNNNRPNYYDPQNANNAHDSLTMSSGSFRPIVQHTRRLSVNIARSVSDATIQTAEYIRELEEAERGKKVSTVTALGSMTIKILASIVCLCAIGRYVFGGFVGSGGGDLSSLGAAGNYTLVELQEGNAFWDFYKFHDGKDSEGSNGYNMYVSREKAFALGIANVTLERIISTPDDDDPTKGRRNEEEEETESFIYMNSAPTEQGPRDSIRLEGRKRFDRGLFIIDLRHMPAGCGTWPAFWLTDAANWPVNGEIDIVEGVNYQDTAKTALHSTRGCHMNDVPDHVKTGTWDTAVGVPDKKTGTPDMTFRYATNCFVYYPHQWLNQGCVAVDLEGGSLGIPLNKKGGGVYALEWDPVNGYIRSWVFSPHGTVPTNLRDSMRTASADVEEERVVPNPDLWGLPYGYFAIGHGTDCPSTHFQNMRLVFNLAFCGSVSGNRYWLDCKNESKIYPTCNEYVKSNPKALEEAYWKIKGVYVYQRS</sequence>
<dbReference type="InterPro" id="IPR000757">
    <property type="entry name" value="Beta-glucanase-like"/>
</dbReference>
<evidence type="ECO:0000256" key="1">
    <source>
        <dbReference type="SAM" id="MobiDB-lite"/>
    </source>
</evidence>
<accession>A0A6V2DPC9</accession>
<dbReference type="InterPro" id="IPR013320">
    <property type="entry name" value="ConA-like_dom_sf"/>
</dbReference>
<dbReference type="PANTHER" id="PTHR10963:SF24">
    <property type="entry name" value="GLYCOSIDASE C21B10.07-RELATED"/>
    <property type="match status" value="1"/>
</dbReference>
<dbReference type="PANTHER" id="PTHR10963">
    <property type="entry name" value="GLYCOSYL HYDROLASE-RELATED"/>
    <property type="match status" value="1"/>
</dbReference>
<proteinExistence type="predicted"/>
<organism evidence="3">
    <name type="scientific">Ditylum brightwellii</name>
    <dbReference type="NCBI Taxonomy" id="49249"/>
    <lineage>
        <taxon>Eukaryota</taxon>
        <taxon>Sar</taxon>
        <taxon>Stramenopiles</taxon>
        <taxon>Ochrophyta</taxon>
        <taxon>Bacillariophyta</taxon>
        <taxon>Mediophyceae</taxon>
        <taxon>Lithodesmiophycidae</taxon>
        <taxon>Lithodesmiales</taxon>
        <taxon>Lithodesmiaceae</taxon>
        <taxon>Ditylum</taxon>
    </lineage>
</organism>
<dbReference type="EMBL" id="HBNS01013822">
    <property type="protein sequence ID" value="CAE4599998.1"/>
    <property type="molecule type" value="Transcribed_RNA"/>
</dbReference>
<evidence type="ECO:0000259" key="2">
    <source>
        <dbReference type="PROSITE" id="PS51762"/>
    </source>
</evidence>
<name>A0A6V2DPC9_9STRA</name>
<dbReference type="Pfam" id="PF26113">
    <property type="entry name" value="GH16_XgeA"/>
    <property type="match status" value="1"/>
</dbReference>
<feature type="region of interest" description="Disordered" evidence="1">
    <location>
        <begin position="1"/>
        <end position="36"/>
    </location>
</feature>